<accession>A0A8C9SGZ6</accession>
<evidence type="ECO:0000313" key="1">
    <source>
        <dbReference type="Ensembl" id="ENSSFOP00015031607.1"/>
    </source>
</evidence>
<organism evidence="1 2">
    <name type="scientific">Scleropages formosus</name>
    <name type="common">Asian bonytongue</name>
    <name type="synonym">Osteoglossum formosum</name>
    <dbReference type="NCBI Taxonomy" id="113540"/>
    <lineage>
        <taxon>Eukaryota</taxon>
        <taxon>Metazoa</taxon>
        <taxon>Chordata</taxon>
        <taxon>Craniata</taxon>
        <taxon>Vertebrata</taxon>
        <taxon>Euteleostomi</taxon>
        <taxon>Actinopterygii</taxon>
        <taxon>Neopterygii</taxon>
        <taxon>Teleostei</taxon>
        <taxon>Osteoglossocephala</taxon>
        <taxon>Osteoglossomorpha</taxon>
        <taxon>Osteoglossiformes</taxon>
        <taxon>Osteoglossidae</taxon>
        <taxon>Scleropages</taxon>
    </lineage>
</organism>
<reference evidence="1" key="2">
    <citation type="submission" date="2025-08" db="UniProtKB">
        <authorList>
            <consortium name="Ensembl"/>
        </authorList>
    </citation>
    <scope>IDENTIFICATION</scope>
</reference>
<evidence type="ECO:0000313" key="2">
    <source>
        <dbReference type="Proteomes" id="UP000694397"/>
    </source>
</evidence>
<name>A0A8C9SGZ6_SCLFO</name>
<sequence length="97" mass="10855">VMLVLDEVVSVALLQSNTKGGKHENDRCLRFAASFVAKVRGAHGLREERRELCHFIVLPLPRSSSGDRKCLRMSSGLGRVKDQEHTCAPWVSNKVRL</sequence>
<protein>
    <submittedName>
        <fullName evidence="1">Uncharacterized protein</fullName>
    </submittedName>
</protein>
<dbReference type="AlphaFoldDB" id="A0A8C9SGZ6"/>
<proteinExistence type="predicted"/>
<dbReference type="Ensembl" id="ENSSFOT00015031961.2">
    <property type="protein sequence ID" value="ENSSFOP00015031607.1"/>
    <property type="gene ID" value="ENSSFOG00015020252.2"/>
</dbReference>
<reference evidence="1" key="3">
    <citation type="submission" date="2025-09" db="UniProtKB">
        <authorList>
            <consortium name="Ensembl"/>
        </authorList>
    </citation>
    <scope>IDENTIFICATION</scope>
</reference>
<reference evidence="1 2" key="1">
    <citation type="submission" date="2019-04" db="EMBL/GenBank/DDBJ databases">
        <authorList>
            <consortium name="Wellcome Sanger Institute Data Sharing"/>
        </authorList>
    </citation>
    <scope>NUCLEOTIDE SEQUENCE [LARGE SCALE GENOMIC DNA]</scope>
</reference>
<dbReference type="Proteomes" id="UP000694397">
    <property type="component" value="Chromosome 4"/>
</dbReference>
<keyword evidence="2" id="KW-1185">Reference proteome</keyword>